<keyword evidence="10" id="KW-1185">Reference proteome</keyword>
<dbReference type="InterPro" id="IPR025907">
    <property type="entry name" value="Phostensin/Taperin_PP1-bd_dom"/>
</dbReference>
<dbReference type="Pfam" id="PF13914">
    <property type="entry name" value="Phostensin"/>
    <property type="match status" value="1"/>
</dbReference>
<proteinExistence type="predicted"/>
<dbReference type="InterPro" id="IPR025903">
    <property type="entry name" value="Phostensin/Taperin_N_dom"/>
</dbReference>
<keyword evidence="5" id="KW-0175">Coiled coil</keyword>
<feature type="region of interest" description="Disordered" evidence="6">
    <location>
        <begin position="220"/>
        <end position="257"/>
    </location>
</feature>
<dbReference type="GO" id="GO:0005737">
    <property type="term" value="C:cytoplasm"/>
    <property type="evidence" value="ECO:0007669"/>
    <property type="project" value="UniProtKB-SubCell"/>
</dbReference>
<sequence>MMEVPDWKVHLLERRRKEEEETKRKEREEEERLAKMPAWKREIILRRKAKAEASPYLETRVEVEVGLQEEREKKVNGEQEGKEACVLSEKIGPVQKNPFIQLEKQRRMPEHSCFRKLNSESPVSRTVREDDTDSVLPATQVEEEVEKVPKEDLHPISDEGTGIVSRLLSRFGRSCLEVENGGSSLSFVNGELEMAKGAFCSTPVSVDSDTKVSTVLAQQPFSPSCPRTAAGNQTLTQETSVSSLTSPLTSPPSTDSEAAVISPCMASMVKSGLCTKTNMTEDAKLFPFHLRPSSPASSRHLILTTEPTTATTRPEFIKHVTGQTEEVGEVVAANSRISSIPFSNKKLTMDSQAMQRRKGNTITVNPRKMAVCENGVVATETKAPVPKPDSGKKRYPTADEIKVIGGYQAVGRSCLAKNSCDKKKLNITFPESELESTFEYPSESSLLAEFGPPDDSEVSITPVPQFEDEEEDESVLLGGILRRKALIVDESCKR</sequence>
<dbReference type="PANTHER" id="PTHR21685:SF0">
    <property type="entry name" value="PHOSTENSIN"/>
    <property type="match status" value="1"/>
</dbReference>
<evidence type="ECO:0000256" key="2">
    <source>
        <dbReference type="ARBA" id="ARBA00022490"/>
    </source>
</evidence>
<evidence type="ECO:0000313" key="10">
    <source>
        <dbReference type="Proteomes" id="UP000812440"/>
    </source>
</evidence>
<feature type="coiled-coil region" evidence="5">
    <location>
        <begin position="8"/>
        <end position="36"/>
    </location>
</feature>
<protein>
    <recommendedName>
        <fullName evidence="11">Phostensin</fullName>
    </recommendedName>
</protein>
<keyword evidence="4" id="KW-0009">Actin-binding</keyword>
<evidence type="ECO:0000256" key="1">
    <source>
        <dbReference type="ARBA" id="ARBA00004496"/>
    </source>
</evidence>
<accession>A0A8T2JYW5</accession>
<evidence type="ECO:0000256" key="5">
    <source>
        <dbReference type="SAM" id="Coils"/>
    </source>
</evidence>
<evidence type="ECO:0000256" key="6">
    <source>
        <dbReference type="SAM" id="MobiDB-lite"/>
    </source>
</evidence>
<name>A0A8T2JYW5_9PIPI</name>
<dbReference type="InterPro" id="IPR026671">
    <property type="entry name" value="PPP1R18/Tprn"/>
</dbReference>
<evidence type="ECO:0000256" key="4">
    <source>
        <dbReference type="ARBA" id="ARBA00023203"/>
    </source>
</evidence>
<evidence type="ECO:0000313" key="9">
    <source>
        <dbReference type="EMBL" id="KAG8448694.1"/>
    </source>
</evidence>
<dbReference type="Pfam" id="PF13916">
    <property type="entry name" value="Phostensin_N"/>
    <property type="match status" value="1"/>
</dbReference>
<dbReference type="GO" id="GO:0003779">
    <property type="term" value="F:actin binding"/>
    <property type="evidence" value="ECO:0007669"/>
    <property type="project" value="UniProtKB-KW"/>
</dbReference>
<feature type="domain" description="Phostensin/Taperin PP1-binding" evidence="7">
    <location>
        <begin position="351"/>
        <end position="447"/>
    </location>
</feature>
<comment type="caution">
    <text evidence="9">The sequence shown here is derived from an EMBL/GenBank/DDBJ whole genome shotgun (WGS) entry which is preliminary data.</text>
</comment>
<reference evidence="9" key="1">
    <citation type="thesis" date="2020" institute="ProQuest LLC" country="789 East Eisenhower Parkway, Ann Arbor, MI, USA">
        <title>Comparative Genomics and Chromosome Evolution.</title>
        <authorList>
            <person name="Mudd A.B."/>
        </authorList>
    </citation>
    <scope>NUCLEOTIDE SEQUENCE</scope>
    <source>
        <strain evidence="9">Female2</strain>
        <tissue evidence="9">Blood</tissue>
    </source>
</reference>
<feature type="compositionally biased region" description="Low complexity" evidence="6">
    <location>
        <begin position="239"/>
        <end position="256"/>
    </location>
</feature>
<evidence type="ECO:0000259" key="7">
    <source>
        <dbReference type="Pfam" id="PF13914"/>
    </source>
</evidence>
<keyword evidence="3" id="KW-0597">Phosphoprotein</keyword>
<dbReference type="PANTHER" id="PTHR21685">
    <property type="entry name" value="TON-B BOX DOMAIN"/>
    <property type="match status" value="1"/>
</dbReference>
<dbReference type="EMBL" id="JAACNH010000003">
    <property type="protein sequence ID" value="KAG8448694.1"/>
    <property type="molecule type" value="Genomic_DNA"/>
</dbReference>
<evidence type="ECO:0008006" key="11">
    <source>
        <dbReference type="Google" id="ProtNLM"/>
    </source>
</evidence>
<comment type="subcellular location">
    <subcellularLocation>
        <location evidence="1">Cytoplasm</location>
    </subcellularLocation>
</comment>
<dbReference type="OrthoDB" id="9945184at2759"/>
<feature type="domain" description="Phostensin/Taperin N-terminal" evidence="8">
    <location>
        <begin position="29"/>
        <end position="110"/>
    </location>
</feature>
<keyword evidence="2" id="KW-0963">Cytoplasm</keyword>
<dbReference type="Proteomes" id="UP000812440">
    <property type="component" value="Chromosome 8_10"/>
</dbReference>
<evidence type="ECO:0000256" key="3">
    <source>
        <dbReference type="ARBA" id="ARBA00022553"/>
    </source>
</evidence>
<organism evidence="9 10">
    <name type="scientific">Hymenochirus boettgeri</name>
    <name type="common">Congo dwarf clawed frog</name>
    <dbReference type="NCBI Taxonomy" id="247094"/>
    <lineage>
        <taxon>Eukaryota</taxon>
        <taxon>Metazoa</taxon>
        <taxon>Chordata</taxon>
        <taxon>Craniata</taxon>
        <taxon>Vertebrata</taxon>
        <taxon>Euteleostomi</taxon>
        <taxon>Amphibia</taxon>
        <taxon>Batrachia</taxon>
        <taxon>Anura</taxon>
        <taxon>Pipoidea</taxon>
        <taxon>Pipidae</taxon>
        <taxon>Pipinae</taxon>
        <taxon>Hymenochirus</taxon>
    </lineage>
</organism>
<dbReference type="AlphaFoldDB" id="A0A8T2JYW5"/>
<dbReference type="GO" id="GO:0019902">
    <property type="term" value="F:phosphatase binding"/>
    <property type="evidence" value="ECO:0007669"/>
    <property type="project" value="InterPro"/>
</dbReference>
<evidence type="ECO:0000259" key="8">
    <source>
        <dbReference type="Pfam" id="PF13916"/>
    </source>
</evidence>
<gene>
    <name evidence="9" type="ORF">GDO86_015679</name>
</gene>